<evidence type="ECO:0000259" key="17">
    <source>
        <dbReference type="PROSITE" id="PS50146"/>
    </source>
</evidence>
<dbReference type="SMART" id="SM00046">
    <property type="entry name" value="DAGKc"/>
    <property type="match status" value="1"/>
</dbReference>
<dbReference type="RefSeq" id="XP_009495169.1">
    <property type="nucleotide sequence ID" value="XM_009496894.1"/>
</dbReference>
<dbReference type="InterPro" id="IPR023828">
    <property type="entry name" value="Peptidase_S8_Ser-AS"/>
</dbReference>
<evidence type="ECO:0000256" key="3">
    <source>
        <dbReference type="ARBA" id="ARBA00022443"/>
    </source>
</evidence>
<keyword evidence="7" id="KW-0479">Metal-binding</keyword>
<protein>
    <recommendedName>
        <fullName evidence="14">Diacylglycerol kinase</fullName>
        <shortName evidence="14">DAG kinase</shortName>
        <ecNumber evidence="14">2.7.1.107</ecNumber>
    </recommendedName>
</protein>
<feature type="compositionally biased region" description="Low complexity" evidence="15">
    <location>
        <begin position="178"/>
        <end position="192"/>
    </location>
</feature>
<dbReference type="PROSITE" id="PS50002">
    <property type="entry name" value="SH3"/>
    <property type="match status" value="1"/>
</dbReference>
<dbReference type="InterPro" id="IPR037607">
    <property type="entry name" value="DGK"/>
</dbReference>
<evidence type="ECO:0000256" key="8">
    <source>
        <dbReference type="ARBA" id="ARBA00022777"/>
    </source>
</evidence>
<feature type="compositionally biased region" description="Low complexity" evidence="15">
    <location>
        <begin position="130"/>
        <end position="139"/>
    </location>
</feature>
<feature type="region of interest" description="Disordered" evidence="15">
    <location>
        <begin position="33"/>
        <end position="201"/>
    </location>
</feature>
<evidence type="ECO:0000256" key="2">
    <source>
        <dbReference type="ARBA" id="ARBA00009280"/>
    </source>
</evidence>
<evidence type="ECO:0000256" key="12">
    <source>
        <dbReference type="ARBA" id="ARBA00023136"/>
    </source>
</evidence>
<sequence>MSGPSSPTAGAAGLAPTLPTITTVVVDATVSATPQAGDADNSPLSRPSSFGSFHGTSSPCSDFPPHSASSSIGSFVQVTHPESPTEAAGSGSSRDSSPDSPLPALLPLAFGSRSRLTESPRASPIHLRRSMSSISSTGSERPLSMSGGRLPGSSTDDLLFGASGTHGASSRPVSAMLSDSTSVRSDSSIDPSAATTPGGDSSMFIGTVHNSPPMSGDHVPLNANGAELLPGQGAGPPPKPAIALALTDYLGETLDCLQFLKGERIRVFGRAGPGVWRGECQGVVGTFPAELVRPLGKDFATRLAVCESLPDRYLLSAPYMFDQPPDDSPYLTSSAEGDGEPDSDTRATGRPPLPPGRSPSHGVDAGVVHERLRDDPDEDFDDFLVVDSMERYRTLSRLYATQNIPRPHESLILPAKCVIYGPPPSLGRGSPGSPASPKKSLSELLSLPVQPPSEHPVALDPDHAPPMPLLVLAHPRAGGNRGARALQAFRSLLHPVQVGDLTQGGPEPSLRLFSYLNYFRVLVCGGDGSVAWVLSSLDKLGLLGRCEVAILPLGTGNDMARVLGWGPGYDRQNYRKFLDAISQAQPRELDRWTVRLEKSDGTVEERVMNNYFSIGMSASIALNFHEGRTRNPGLYQSRLFNKAMYLLDGVKDSLTRPSRRIQTRVAMRPAHPSEEQQYFADPDAPTSILSPDDPTLLSMPIIPEMALDPGASFNMVHSLSDLSLPAGGGGASSGHTSAAGGSAVTTPLAGAMAVTASAPAPIAEGGTPRAGGAYSMPVTSASESALLTAGGDAGAGEDGTAPGGSASTGVLMRKPRSASSASSSRPPSDGSDDLSDSEAVPLTTWLDLPDSEDLVMMNINSYAAGIVLWRQDPPSDMSDGQFEVVAVGSSAHLGSIKVGLARSNHIAQMRSVVIENRKNQALPIQLDGEPERVAFRRVMIGWRNRARMLERAPGVPGVPAYGSAPSTAGATGGPTPPSRAATSPGALSPTTERPPVMPPPPSQPAGPGTSMSAPASTGSGSLSLSTDGGSPTTAVTTATAAPAALPQIQVDSTATTPSPSANSPKMSSFSRLRRRSSFLATLTGGSGTSLSPAPSPTEAATPSPVVSPITGLAIGSAMATPSPQLATPRSGEADDDSGGDSDAETESLLSHQR</sequence>
<dbReference type="Proteomes" id="UP000030693">
    <property type="component" value="Unassembled WGS sequence"/>
</dbReference>
<dbReference type="eggNOG" id="KOG1169">
    <property type="taxonomic scope" value="Eukaryota"/>
</dbReference>
<dbReference type="Pfam" id="PF00609">
    <property type="entry name" value="DAGK_acc"/>
    <property type="match status" value="2"/>
</dbReference>
<dbReference type="Pfam" id="PF00781">
    <property type="entry name" value="DAGK_cat"/>
    <property type="match status" value="1"/>
</dbReference>
<dbReference type="SMART" id="SM00045">
    <property type="entry name" value="DAGKa"/>
    <property type="match status" value="1"/>
</dbReference>
<evidence type="ECO:0000256" key="15">
    <source>
        <dbReference type="SAM" id="MobiDB-lite"/>
    </source>
</evidence>
<evidence type="ECO:0000256" key="14">
    <source>
        <dbReference type="RuleBase" id="RU361128"/>
    </source>
</evidence>
<dbReference type="GeneID" id="20527733"/>
<dbReference type="EMBL" id="KB932204">
    <property type="protein sequence ID" value="KCV70653.1"/>
    <property type="molecule type" value="Genomic_DNA"/>
</dbReference>
<evidence type="ECO:0000313" key="18">
    <source>
        <dbReference type="EMBL" id="KCV70653.1"/>
    </source>
</evidence>
<dbReference type="InterPro" id="IPR036028">
    <property type="entry name" value="SH3-like_dom_sf"/>
</dbReference>
<evidence type="ECO:0000256" key="10">
    <source>
        <dbReference type="ARBA" id="ARBA00022825"/>
    </source>
</evidence>
<keyword evidence="5 14" id="KW-0808">Transferase</keyword>
<evidence type="ECO:0000256" key="11">
    <source>
        <dbReference type="ARBA" id="ARBA00022840"/>
    </source>
</evidence>
<evidence type="ECO:0000259" key="16">
    <source>
        <dbReference type="PROSITE" id="PS50002"/>
    </source>
</evidence>
<dbReference type="AlphaFoldDB" id="A0A058Z9Q1"/>
<evidence type="ECO:0000256" key="4">
    <source>
        <dbReference type="ARBA" id="ARBA00022670"/>
    </source>
</evidence>
<dbReference type="Gene3D" id="3.40.50.10330">
    <property type="entry name" value="Probable inorganic polyphosphate/atp-NAD kinase, domain 1"/>
    <property type="match status" value="1"/>
</dbReference>
<feature type="region of interest" description="Disordered" evidence="15">
    <location>
        <begin position="1052"/>
        <end position="1153"/>
    </location>
</feature>
<dbReference type="Gene3D" id="2.30.30.40">
    <property type="entry name" value="SH3 Domains"/>
    <property type="match status" value="1"/>
</dbReference>
<dbReference type="OrthoDB" id="242257at2759"/>
<keyword evidence="10" id="KW-0720">Serine protease</keyword>
<dbReference type="EC" id="2.7.1.107" evidence="14"/>
<dbReference type="Pfam" id="PF07653">
    <property type="entry name" value="SH3_2"/>
    <property type="match status" value="1"/>
</dbReference>
<dbReference type="InterPro" id="IPR016064">
    <property type="entry name" value="NAD/diacylglycerol_kinase_sf"/>
</dbReference>
<comment type="subcellular location">
    <subcellularLocation>
        <location evidence="1">Membrane</location>
    </subcellularLocation>
</comment>
<dbReference type="SMART" id="SM00326">
    <property type="entry name" value="SH3"/>
    <property type="match status" value="1"/>
</dbReference>
<comment type="similarity">
    <text evidence="2 14">Belongs to the eukaryotic diacylglycerol kinase family.</text>
</comment>
<comment type="catalytic activity">
    <reaction evidence="14">
        <text>a 1,2-diacyl-sn-glycerol + ATP = a 1,2-diacyl-sn-glycero-3-phosphate + ADP + H(+)</text>
        <dbReference type="Rhea" id="RHEA:10272"/>
        <dbReference type="ChEBI" id="CHEBI:15378"/>
        <dbReference type="ChEBI" id="CHEBI:17815"/>
        <dbReference type="ChEBI" id="CHEBI:30616"/>
        <dbReference type="ChEBI" id="CHEBI:58608"/>
        <dbReference type="ChEBI" id="CHEBI:456216"/>
        <dbReference type="EC" id="2.7.1.107"/>
    </reaction>
</comment>
<evidence type="ECO:0000256" key="5">
    <source>
        <dbReference type="ARBA" id="ARBA00022679"/>
    </source>
</evidence>
<dbReference type="GO" id="GO:0005524">
    <property type="term" value="F:ATP binding"/>
    <property type="evidence" value="ECO:0007669"/>
    <property type="project" value="UniProtKB-KW"/>
</dbReference>
<reference evidence="18" key="1">
    <citation type="submission" date="2013-04" db="EMBL/GenBank/DDBJ databases">
        <title>The Genome Sequence of Fonticula alba ATCC 38817.</title>
        <authorList>
            <consortium name="The Broad Institute Genomics Platform"/>
            <person name="Russ C."/>
            <person name="Cuomo C."/>
            <person name="Burger G."/>
            <person name="Gray M.W."/>
            <person name="Holland P.W.H."/>
            <person name="King N."/>
            <person name="Lang F.B.F."/>
            <person name="Roger A.J."/>
            <person name="Ruiz-Trillo I."/>
            <person name="Brown M."/>
            <person name="Walker B."/>
            <person name="Young S."/>
            <person name="Zeng Q."/>
            <person name="Gargeya S."/>
            <person name="Fitzgerald M."/>
            <person name="Haas B."/>
            <person name="Abouelleil A."/>
            <person name="Allen A.W."/>
            <person name="Alvarado L."/>
            <person name="Arachchi H.M."/>
            <person name="Berlin A.M."/>
            <person name="Chapman S.B."/>
            <person name="Gainer-Dewar J."/>
            <person name="Goldberg J."/>
            <person name="Griggs A."/>
            <person name="Gujja S."/>
            <person name="Hansen M."/>
            <person name="Howarth C."/>
            <person name="Imamovic A."/>
            <person name="Ireland A."/>
            <person name="Larimer J."/>
            <person name="McCowan C."/>
            <person name="Murphy C."/>
            <person name="Pearson M."/>
            <person name="Poon T.W."/>
            <person name="Priest M."/>
            <person name="Roberts A."/>
            <person name="Saif S."/>
            <person name="Shea T."/>
            <person name="Sisk P."/>
            <person name="Sykes S."/>
            <person name="Wortman J."/>
            <person name="Nusbaum C."/>
            <person name="Birren B."/>
        </authorList>
    </citation>
    <scope>NUCLEOTIDE SEQUENCE [LARGE SCALE GENOMIC DNA]</scope>
    <source>
        <strain evidence="18">ATCC 38817</strain>
    </source>
</reference>
<dbReference type="PROSITE" id="PS50146">
    <property type="entry name" value="DAGK"/>
    <property type="match status" value="1"/>
</dbReference>
<evidence type="ECO:0000256" key="1">
    <source>
        <dbReference type="ARBA" id="ARBA00004370"/>
    </source>
</evidence>
<organism evidence="18">
    <name type="scientific">Fonticula alba</name>
    <name type="common">Slime mold</name>
    <dbReference type="NCBI Taxonomy" id="691883"/>
    <lineage>
        <taxon>Eukaryota</taxon>
        <taxon>Rotosphaerida</taxon>
        <taxon>Fonticulaceae</taxon>
        <taxon>Fonticula</taxon>
    </lineage>
</organism>
<evidence type="ECO:0000256" key="6">
    <source>
        <dbReference type="ARBA" id="ARBA00022741"/>
    </source>
</evidence>
<feature type="compositionally biased region" description="Low complexity" evidence="15">
    <location>
        <begin position="1012"/>
        <end position="1034"/>
    </location>
</feature>
<dbReference type="PANTHER" id="PTHR11255">
    <property type="entry name" value="DIACYLGLYCEROL KINASE"/>
    <property type="match status" value="1"/>
</dbReference>
<keyword evidence="7" id="KW-0862">Zinc</keyword>
<keyword evidence="7" id="KW-0863">Zinc-finger</keyword>
<feature type="compositionally biased region" description="Low complexity" evidence="15">
    <location>
        <begin position="87"/>
        <end position="109"/>
    </location>
</feature>
<keyword evidence="19" id="KW-1185">Reference proteome</keyword>
<keyword evidence="6 14" id="KW-0547">Nucleotide-binding</keyword>
<dbReference type="InterPro" id="IPR001452">
    <property type="entry name" value="SH3_domain"/>
</dbReference>
<evidence type="ECO:0000256" key="9">
    <source>
        <dbReference type="ARBA" id="ARBA00022801"/>
    </source>
</evidence>
<accession>A0A058Z9Q1</accession>
<dbReference type="InterPro" id="IPR000756">
    <property type="entry name" value="Diacylglycerol_kin_accessory"/>
</dbReference>
<feature type="region of interest" description="Disordered" evidence="15">
    <location>
        <begin position="325"/>
        <end position="364"/>
    </location>
</feature>
<feature type="compositionally biased region" description="Polar residues" evidence="15">
    <location>
        <begin position="67"/>
        <end position="82"/>
    </location>
</feature>
<dbReference type="SUPFAM" id="SSF50044">
    <property type="entry name" value="SH3-domain"/>
    <property type="match status" value="1"/>
</dbReference>
<feature type="compositionally biased region" description="Low complexity" evidence="15">
    <location>
        <begin position="1088"/>
        <end position="1104"/>
    </location>
</feature>
<feature type="domain" description="SH3" evidence="16">
    <location>
        <begin position="238"/>
        <end position="297"/>
    </location>
</feature>
<proteinExistence type="inferred from homology"/>
<name>A0A058Z9Q1_FONAL</name>
<keyword evidence="11 14" id="KW-0067">ATP-binding</keyword>
<evidence type="ECO:0000256" key="7">
    <source>
        <dbReference type="ARBA" id="ARBA00022771"/>
    </source>
</evidence>
<dbReference type="GO" id="GO:0004143">
    <property type="term" value="F:ATP-dependent diacylglycerol kinase activity"/>
    <property type="evidence" value="ECO:0007669"/>
    <property type="project" value="UniProtKB-EC"/>
</dbReference>
<feature type="compositionally biased region" description="Low complexity" evidence="15">
    <location>
        <begin position="817"/>
        <end position="829"/>
    </location>
</feature>
<keyword evidence="3 13" id="KW-0728">SH3 domain</keyword>
<keyword evidence="12" id="KW-0472">Membrane</keyword>
<feature type="compositionally biased region" description="Acidic residues" evidence="15">
    <location>
        <begin position="1133"/>
        <end position="1145"/>
    </location>
</feature>
<dbReference type="InterPro" id="IPR017438">
    <property type="entry name" value="ATP-NAD_kinase_N"/>
</dbReference>
<dbReference type="GO" id="GO:0006508">
    <property type="term" value="P:proteolysis"/>
    <property type="evidence" value="ECO:0007669"/>
    <property type="project" value="UniProtKB-KW"/>
</dbReference>
<dbReference type="PANTHER" id="PTHR11255:SF54">
    <property type="entry name" value="DIACYLGLYCEROL KINASE THETA"/>
    <property type="match status" value="1"/>
</dbReference>
<evidence type="ECO:0000256" key="13">
    <source>
        <dbReference type="PROSITE-ProRule" id="PRU00192"/>
    </source>
</evidence>
<gene>
    <name evidence="18" type="ORF">H696_03008</name>
</gene>
<feature type="compositionally biased region" description="Pro residues" evidence="15">
    <location>
        <begin position="995"/>
        <end position="1004"/>
    </location>
</feature>
<keyword evidence="4" id="KW-0645">Protease</keyword>
<feature type="compositionally biased region" description="Low complexity" evidence="15">
    <location>
        <begin position="1052"/>
        <end position="1070"/>
    </location>
</feature>
<dbReference type="GO" id="GO:0007200">
    <property type="term" value="P:phospholipase C-activating G protein-coupled receptor signaling pathway"/>
    <property type="evidence" value="ECO:0007669"/>
    <property type="project" value="InterPro"/>
</dbReference>
<dbReference type="GO" id="GO:0008236">
    <property type="term" value="F:serine-type peptidase activity"/>
    <property type="evidence" value="ECO:0007669"/>
    <property type="project" value="UniProtKB-KW"/>
</dbReference>
<keyword evidence="9" id="KW-0378">Hydrolase</keyword>
<dbReference type="GO" id="GO:0016020">
    <property type="term" value="C:membrane"/>
    <property type="evidence" value="ECO:0007669"/>
    <property type="project" value="UniProtKB-SubCell"/>
</dbReference>
<feature type="compositionally biased region" description="Polar residues" evidence="15">
    <location>
        <begin position="42"/>
        <end position="60"/>
    </location>
</feature>
<feature type="region of interest" description="Disordered" evidence="15">
    <location>
        <begin position="788"/>
        <end position="838"/>
    </location>
</feature>
<dbReference type="PROSITE" id="PS00138">
    <property type="entry name" value="SUBTILASE_SER"/>
    <property type="match status" value="1"/>
</dbReference>
<evidence type="ECO:0000313" key="19">
    <source>
        <dbReference type="Proteomes" id="UP000030693"/>
    </source>
</evidence>
<dbReference type="STRING" id="691883.A0A058Z9Q1"/>
<keyword evidence="8 14" id="KW-0418">Kinase</keyword>
<dbReference type="SUPFAM" id="SSF111331">
    <property type="entry name" value="NAD kinase/diacylglycerol kinase-like"/>
    <property type="match status" value="1"/>
</dbReference>
<dbReference type="GO" id="GO:0008270">
    <property type="term" value="F:zinc ion binding"/>
    <property type="evidence" value="ECO:0007669"/>
    <property type="project" value="UniProtKB-KW"/>
</dbReference>
<feature type="domain" description="DAGKc" evidence="17">
    <location>
        <begin position="464"/>
        <end position="598"/>
    </location>
</feature>
<dbReference type="InterPro" id="IPR001206">
    <property type="entry name" value="Diacylglycerol_kinase_cat_dom"/>
</dbReference>
<feature type="region of interest" description="Disordered" evidence="15">
    <location>
        <begin position="953"/>
        <end position="1034"/>
    </location>
</feature>